<dbReference type="Proteomes" id="UP001187531">
    <property type="component" value="Unassembled WGS sequence"/>
</dbReference>
<sequence length="222" mass="25508">MMNPNMMKYVFIMKKRRIIIDIGKMLTRCAKDQKALPTSVIYDPQEVPAPSELTRMYVVSKIQEMRKKVDKTLDKFNQVPVLGIHEESSKEPSLSLKCWKCRSLEDPKCADPFDNTSIPFFDCSQEPIDPNLPGLEATLCRKIRQKVDGYWRYIRDCARLGEPGIGGDERYCIQRTGTYNIYTETCTCNSKDGCNSGTSFAPFFPLVFLGVVYVLRGTRFRR</sequence>
<dbReference type="PANTHER" id="PTHR33562:SF2">
    <property type="entry name" value="PROTEIN QUIVER"/>
    <property type="match status" value="1"/>
</dbReference>
<feature type="transmembrane region" description="Helical" evidence="3">
    <location>
        <begin position="197"/>
        <end position="215"/>
    </location>
</feature>
<dbReference type="PANTHER" id="PTHR33562">
    <property type="entry name" value="ATILLA, ISOFORM B-RELATED-RELATED"/>
    <property type="match status" value="1"/>
</dbReference>
<keyword evidence="3" id="KW-0472">Membrane</keyword>
<dbReference type="GO" id="GO:0032222">
    <property type="term" value="P:regulation of synaptic transmission, cholinergic"/>
    <property type="evidence" value="ECO:0007669"/>
    <property type="project" value="InterPro"/>
</dbReference>
<reference evidence="4" key="1">
    <citation type="submission" date="2023-07" db="EMBL/GenBank/DDBJ databases">
        <title>Chromosome-level genome assembly of Artemia franciscana.</title>
        <authorList>
            <person name="Jo E."/>
        </authorList>
    </citation>
    <scope>NUCLEOTIDE SEQUENCE</scope>
    <source>
        <tissue evidence="4">Whole body</tissue>
    </source>
</reference>
<evidence type="ECO:0000313" key="5">
    <source>
        <dbReference type="Proteomes" id="UP001187531"/>
    </source>
</evidence>
<dbReference type="InterPro" id="IPR031424">
    <property type="entry name" value="QVR-like"/>
</dbReference>
<comment type="caution">
    <text evidence="4">The sequence shown here is derived from an EMBL/GenBank/DDBJ whole genome shotgun (WGS) entry which is preliminary data.</text>
</comment>
<protein>
    <recommendedName>
        <fullName evidence="6">Protein quiver</fullName>
    </recommendedName>
</protein>
<dbReference type="GO" id="GO:0030431">
    <property type="term" value="P:sleep"/>
    <property type="evidence" value="ECO:0007669"/>
    <property type="project" value="InterPro"/>
</dbReference>
<proteinExistence type="predicted"/>
<keyword evidence="2" id="KW-0325">Glycoprotein</keyword>
<dbReference type="EMBL" id="JAVRJZ010000007">
    <property type="protein sequence ID" value="KAK2720245.1"/>
    <property type="molecule type" value="Genomic_DNA"/>
</dbReference>
<dbReference type="AlphaFoldDB" id="A0AA88I268"/>
<evidence type="ECO:0000256" key="2">
    <source>
        <dbReference type="ARBA" id="ARBA00023180"/>
    </source>
</evidence>
<evidence type="ECO:0008006" key="6">
    <source>
        <dbReference type="Google" id="ProtNLM"/>
    </source>
</evidence>
<keyword evidence="3" id="KW-0812">Transmembrane</keyword>
<keyword evidence="3" id="KW-1133">Transmembrane helix</keyword>
<dbReference type="InterPro" id="IPR050975">
    <property type="entry name" value="Sleep_regulator"/>
</dbReference>
<gene>
    <name evidence="4" type="ORF">QYM36_004206</name>
</gene>
<evidence type="ECO:0000256" key="1">
    <source>
        <dbReference type="ARBA" id="ARBA00022729"/>
    </source>
</evidence>
<dbReference type="CDD" id="cd23592">
    <property type="entry name" value="TFP_LU_ECD_Crok"/>
    <property type="match status" value="1"/>
</dbReference>
<accession>A0AA88I268</accession>
<keyword evidence="5" id="KW-1185">Reference proteome</keyword>
<evidence type="ECO:0000313" key="4">
    <source>
        <dbReference type="EMBL" id="KAK2720245.1"/>
    </source>
</evidence>
<evidence type="ECO:0000256" key="3">
    <source>
        <dbReference type="SAM" id="Phobius"/>
    </source>
</evidence>
<name>A0AA88I268_ARTSF</name>
<keyword evidence="1" id="KW-0732">Signal</keyword>
<dbReference type="Pfam" id="PF17064">
    <property type="entry name" value="QVR"/>
    <property type="match status" value="1"/>
</dbReference>
<organism evidence="4 5">
    <name type="scientific">Artemia franciscana</name>
    <name type="common">Brine shrimp</name>
    <name type="synonym">Artemia sanfranciscana</name>
    <dbReference type="NCBI Taxonomy" id="6661"/>
    <lineage>
        <taxon>Eukaryota</taxon>
        <taxon>Metazoa</taxon>
        <taxon>Ecdysozoa</taxon>
        <taxon>Arthropoda</taxon>
        <taxon>Crustacea</taxon>
        <taxon>Branchiopoda</taxon>
        <taxon>Anostraca</taxon>
        <taxon>Artemiidae</taxon>
        <taxon>Artemia</taxon>
    </lineage>
</organism>